<proteinExistence type="predicted"/>
<evidence type="ECO:0000313" key="1">
    <source>
        <dbReference type="EMBL" id="KLT44158.1"/>
    </source>
</evidence>
<keyword evidence="2" id="KW-1185">Reference proteome</keyword>
<organism evidence="1 2">
    <name type="scientific">Cutaneotrichosporon oleaginosum</name>
    <dbReference type="NCBI Taxonomy" id="879819"/>
    <lineage>
        <taxon>Eukaryota</taxon>
        <taxon>Fungi</taxon>
        <taxon>Dikarya</taxon>
        <taxon>Basidiomycota</taxon>
        <taxon>Agaricomycotina</taxon>
        <taxon>Tremellomycetes</taxon>
        <taxon>Trichosporonales</taxon>
        <taxon>Trichosporonaceae</taxon>
        <taxon>Cutaneotrichosporon</taxon>
    </lineage>
</organism>
<dbReference type="AlphaFoldDB" id="A0A0J0XSV6"/>
<dbReference type="GeneID" id="28987407"/>
<name>A0A0J0XSV6_9TREE</name>
<dbReference type="Proteomes" id="UP000053611">
    <property type="component" value="Unassembled WGS sequence"/>
</dbReference>
<evidence type="ECO:0000313" key="2">
    <source>
        <dbReference type="Proteomes" id="UP000053611"/>
    </source>
</evidence>
<protein>
    <submittedName>
        <fullName evidence="1">Uncharacterized protein</fullName>
    </submittedName>
</protein>
<dbReference type="EMBL" id="KQ087189">
    <property type="protein sequence ID" value="KLT44158.1"/>
    <property type="molecule type" value="Genomic_DNA"/>
</dbReference>
<dbReference type="RefSeq" id="XP_018280649.1">
    <property type="nucleotide sequence ID" value="XM_018426804.1"/>
</dbReference>
<gene>
    <name evidence="1" type="ORF">CC85DRAFT_32933</name>
</gene>
<reference evidence="1 2" key="1">
    <citation type="submission" date="2015-03" db="EMBL/GenBank/DDBJ databases">
        <title>Genomics and transcriptomics of the oil-accumulating basidiomycete yeast T. oleaginosus allow insights into substrate utilization and the diverse evolutionary trajectories of mating systems in fungi.</title>
        <authorList>
            <consortium name="DOE Joint Genome Institute"/>
            <person name="Kourist R."/>
            <person name="Kracht O."/>
            <person name="Bracharz F."/>
            <person name="Lipzen A."/>
            <person name="Nolan M."/>
            <person name="Ohm R."/>
            <person name="Grigoriev I."/>
            <person name="Sun S."/>
            <person name="Heitman J."/>
            <person name="Bruck T."/>
            <person name="Nowrousian M."/>
        </authorList>
    </citation>
    <scope>NUCLEOTIDE SEQUENCE [LARGE SCALE GENOMIC DNA]</scope>
    <source>
        <strain evidence="1 2">IBC0246</strain>
    </source>
</reference>
<sequence length="165" mass="17783">MTLNADLWIPVDHSVVGSSPTRGLPFAWDRSAEIRSIRGRSRQVGRRWWGGGGKAAEKSDGAEADLFGSGGGRCGGGCARRGQEVEAAIVNAVAVHALRWRLMRGSGGHSQRHIHWPIRKADGPPRAGVQRATSRRLIAPDQRVLETVGSALHRWPVAVAWSESG</sequence>
<accession>A0A0J0XSV6</accession>